<dbReference type="CDD" id="cd18791">
    <property type="entry name" value="SF2_C_RHA"/>
    <property type="match status" value="1"/>
</dbReference>
<dbReference type="PROSITE" id="PS51192">
    <property type="entry name" value="HELICASE_ATP_BIND_1"/>
    <property type="match status" value="1"/>
</dbReference>
<dbReference type="NCBIfam" id="TIGR01970">
    <property type="entry name" value="DEAH_box_HrpB"/>
    <property type="match status" value="1"/>
</dbReference>
<sequence>MLTVWKSDLHMSALPIDQYLDPLKTILTTHNRLMLIAQPGAGKTTRVPLCLLEEEWVKGQKLLLLEPRRVAARLAASFMARQLGEDVGQTVGYRMRGDSCVSAQTRLEVVTQGVLTRMLQDDPLLEGVAGIIFDEFHERSLEADVGLALTLDVQTSIRDDLRLLVMSATLDVEALKRVLGEQVPVIECHGRQYPVATAYRPSLSGEESISHAIRVVEEALSLPGTQGILVILPGVAEINRLVQALEKTLPHLAIRPLHGRMSIAEQQAALAANTSKQRIIVSTAITESSITVDGVNVVIDGGLERVPLFQPRTGLTRLTTRRINRASADQRRGRAGRQREGRCFRLWAQEQPLAPYGEPEIQQADLSSLVLELACWGVASPQALSWVTSPPEGAWRSGQSLLEQLGVLDHEHRLTPLGSRCAKWPVEPRIAVMLERASEFNTVPLACGIAALLEERDSNERSLHDALALRLRQPKRFPSWQREALRLAKRAGVALNDAVLVPLGPLLALAYPERLGQSIEPGKFRLANGKTATLPLNDTLAHQDYVVAVALNSAAGDQARIISGEPLSLESLLSLYPGIRQWQPRVAWSQEQGRLIGEEVQAHGSLVIAKRPLAHLPEEAVKEALLNALRQRPEQLFGDNLQQLRGRMALLREYQGDEWPDWSEPALLASLENWLAPYLIGIKRLSQIEKLPLERYLLNSLSWEAQREFEQLTPLALEVPSGKQVGLDYLPCLSQRPPVLALKLQEAFGWRVTPTVVDGAVAVMIHLLSPARRPLQVTQDLVSFWQKGYPEVRKEMRGRYPKHPWPEDPLTAPATAHTKRKA</sequence>
<dbReference type="SUPFAM" id="SSF52540">
    <property type="entry name" value="P-loop containing nucleoside triphosphate hydrolases"/>
    <property type="match status" value="1"/>
</dbReference>
<dbReference type="InterPro" id="IPR011545">
    <property type="entry name" value="DEAD/DEAH_box_helicase_dom"/>
</dbReference>
<dbReference type="PROSITE" id="PS51194">
    <property type="entry name" value="HELICASE_CTER"/>
    <property type="match status" value="1"/>
</dbReference>
<name>A0AAP9SZJ9_9GAMM</name>
<dbReference type="Proteomes" id="UP000509761">
    <property type="component" value="Chromosome"/>
</dbReference>
<dbReference type="FunFam" id="3.40.50.300:FF:002125">
    <property type="entry name" value="ATP-dependent helicase HrpB"/>
    <property type="match status" value="1"/>
</dbReference>
<dbReference type="GO" id="GO:0003676">
    <property type="term" value="F:nucleic acid binding"/>
    <property type="evidence" value="ECO:0007669"/>
    <property type="project" value="InterPro"/>
</dbReference>
<evidence type="ECO:0000256" key="1">
    <source>
        <dbReference type="ARBA" id="ARBA00022741"/>
    </source>
</evidence>
<dbReference type="Pfam" id="PF00271">
    <property type="entry name" value="Helicase_C"/>
    <property type="match status" value="1"/>
</dbReference>
<dbReference type="InterPro" id="IPR027417">
    <property type="entry name" value="P-loop_NTPase"/>
</dbReference>
<evidence type="ECO:0000259" key="7">
    <source>
        <dbReference type="PROSITE" id="PS51194"/>
    </source>
</evidence>
<dbReference type="InterPro" id="IPR007502">
    <property type="entry name" value="Helicase-assoc_dom"/>
</dbReference>
<evidence type="ECO:0000259" key="6">
    <source>
        <dbReference type="PROSITE" id="PS51192"/>
    </source>
</evidence>
<reference evidence="8 9" key="1">
    <citation type="submission" date="2019-12" db="EMBL/GenBank/DDBJ databases">
        <title>Genome sequencing and assembly of endphytes of Porphyra tenera.</title>
        <authorList>
            <person name="Park J.M."/>
            <person name="Shin R."/>
            <person name="Jo S.H."/>
        </authorList>
    </citation>
    <scope>NUCLEOTIDE SEQUENCE [LARGE SCALE GENOMIC DNA]</scope>
    <source>
        <strain evidence="8 9">GPM3</strain>
    </source>
</reference>
<dbReference type="InterPro" id="IPR049614">
    <property type="entry name" value="HrpB_DEXH"/>
</dbReference>
<gene>
    <name evidence="8" type="ORF">FX987_01449</name>
</gene>
<dbReference type="Gene3D" id="1.20.120.1080">
    <property type="match status" value="1"/>
</dbReference>
<evidence type="ECO:0000256" key="4">
    <source>
        <dbReference type="ARBA" id="ARBA00022840"/>
    </source>
</evidence>
<proteinExistence type="predicted"/>
<dbReference type="AlphaFoldDB" id="A0AAP9SZJ9"/>
<dbReference type="EMBL" id="CP054580">
    <property type="protein sequence ID" value="QKS23689.1"/>
    <property type="molecule type" value="Genomic_DNA"/>
</dbReference>
<dbReference type="InterPro" id="IPR001650">
    <property type="entry name" value="Helicase_C-like"/>
</dbReference>
<dbReference type="PIRSF" id="PIRSF005496">
    <property type="entry name" value="ATP_hel_hrpB"/>
    <property type="match status" value="1"/>
</dbReference>
<accession>A0AAP9SZJ9</accession>
<feature type="domain" description="Helicase C-terminal" evidence="7">
    <location>
        <begin position="208"/>
        <end position="377"/>
    </location>
</feature>
<dbReference type="Pfam" id="PF00270">
    <property type="entry name" value="DEAD"/>
    <property type="match status" value="1"/>
</dbReference>
<organism evidence="8 9">
    <name type="scientific">Vreelandella titanicae</name>
    <dbReference type="NCBI Taxonomy" id="664683"/>
    <lineage>
        <taxon>Bacteria</taxon>
        <taxon>Pseudomonadati</taxon>
        <taxon>Pseudomonadota</taxon>
        <taxon>Gammaproteobacteria</taxon>
        <taxon>Oceanospirillales</taxon>
        <taxon>Halomonadaceae</taxon>
        <taxon>Vreelandella</taxon>
    </lineage>
</organism>
<evidence type="ECO:0000256" key="5">
    <source>
        <dbReference type="SAM" id="MobiDB-lite"/>
    </source>
</evidence>
<dbReference type="PANTHER" id="PTHR43519:SF1">
    <property type="entry name" value="ATP-DEPENDENT RNA HELICASE HRPB"/>
    <property type="match status" value="1"/>
</dbReference>
<evidence type="ECO:0000256" key="2">
    <source>
        <dbReference type="ARBA" id="ARBA00022801"/>
    </source>
</evidence>
<keyword evidence="4" id="KW-0067">ATP-binding</keyword>
<dbReference type="Pfam" id="PF08482">
    <property type="entry name" value="HrpB_C"/>
    <property type="match status" value="1"/>
</dbReference>
<evidence type="ECO:0000313" key="8">
    <source>
        <dbReference type="EMBL" id="QKS23689.1"/>
    </source>
</evidence>
<dbReference type="GO" id="GO:0016787">
    <property type="term" value="F:hydrolase activity"/>
    <property type="evidence" value="ECO:0007669"/>
    <property type="project" value="UniProtKB-KW"/>
</dbReference>
<feature type="domain" description="Helicase ATP-binding" evidence="6">
    <location>
        <begin position="24"/>
        <end position="188"/>
    </location>
</feature>
<dbReference type="GO" id="GO:0005524">
    <property type="term" value="F:ATP binding"/>
    <property type="evidence" value="ECO:0007669"/>
    <property type="project" value="UniProtKB-KW"/>
</dbReference>
<dbReference type="InterPro" id="IPR013689">
    <property type="entry name" value="RNA_helicase_ATP-dep_HrpB_C"/>
</dbReference>
<protein>
    <recommendedName>
        <fullName evidence="10">ATP-dependent helicase HrpB</fullName>
    </recommendedName>
</protein>
<dbReference type="GO" id="GO:0004386">
    <property type="term" value="F:helicase activity"/>
    <property type="evidence" value="ECO:0007669"/>
    <property type="project" value="UniProtKB-KW"/>
</dbReference>
<keyword evidence="3" id="KW-0347">Helicase</keyword>
<dbReference type="PANTHER" id="PTHR43519">
    <property type="entry name" value="ATP-DEPENDENT RNA HELICASE HRPB"/>
    <property type="match status" value="1"/>
</dbReference>
<dbReference type="InterPro" id="IPR010225">
    <property type="entry name" value="HrpB"/>
</dbReference>
<dbReference type="InterPro" id="IPR014001">
    <property type="entry name" value="Helicase_ATP-bd"/>
</dbReference>
<dbReference type="Gene3D" id="3.40.50.300">
    <property type="entry name" value="P-loop containing nucleotide triphosphate hydrolases"/>
    <property type="match status" value="2"/>
</dbReference>
<evidence type="ECO:0000256" key="3">
    <source>
        <dbReference type="ARBA" id="ARBA00022806"/>
    </source>
</evidence>
<keyword evidence="9" id="KW-1185">Reference proteome</keyword>
<dbReference type="SMART" id="SM00490">
    <property type="entry name" value="HELICc"/>
    <property type="match status" value="1"/>
</dbReference>
<keyword evidence="1" id="KW-0547">Nucleotide-binding</keyword>
<keyword evidence="2" id="KW-0378">Hydrolase</keyword>
<evidence type="ECO:0000313" key="9">
    <source>
        <dbReference type="Proteomes" id="UP000509761"/>
    </source>
</evidence>
<dbReference type="SMART" id="SM00847">
    <property type="entry name" value="HA2"/>
    <property type="match status" value="1"/>
</dbReference>
<dbReference type="SMART" id="SM00487">
    <property type="entry name" value="DEXDc"/>
    <property type="match status" value="1"/>
</dbReference>
<evidence type="ECO:0008006" key="10">
    <source>
        <dbReference type="Google" id="ProtNLM"/>
    </source>
</evidence>
<dbReference type="CDD" id="cd17990">
    <property type="entry name" value="DEXHc_HrpB"/>
    <property type="match status" value="1"/>
</dbReference>
<feature type="region of interest" description="Disordered" evidence="5">
    <location>
        <begin position="798"/>
        <end position="822"/>
    </location>
</feature>